<keyword evidence="2" id="KW-0732">Signal</keyword>
<name>A0A067MLU7_BOTB1</name>
<feature type="signal peptide" evidence="2">
    <location>
        <begin position="1"/>
        <end position="19"/>
    </location>
</feature>
<feature type="transmembrane region" description="Helical" evidence="1">
    <location>
        <begin position="315"/>
        <end position="337"/>
    </location>
</feature>
<keyword evidence="5" id="KW-1185">Reference proteome</keyword>
<evidence type="ECO:0000256" key="1">
    <source>
        <dbReference type="SAM" id="Phobius"/>
    </source>
</evidence>
<dbReference type="EMBL" id="KL198027">
    <property type="protein sequence ID" value="KDQ16524.1"/>
    <property type="molecule type" value="Genomic_DNA"/>
</dbReference>
<dbReference type="OrthoDB" id="286301at2759"/>
<evidence type="ECO:0000313" key="5">
    <source>
        <dbReference type="Proteomes" id="UP000027195"/>
    </source>
</evidence>
<proteinExistence type="predicted"/>
<dbReference type="PANTHER" id="PTHR10900">
    <property type="entry name" value="PERIOSTIN-RELATED"/>
    <property type="match status" value="1"/>
</dbReference>
<dbReference type="STRING" id="930990.A0A067MLU7"/>
<dbReference type="InterPro" id="IPR000782">
    <property type="entry name" value="FAS1_domain"/>
</dbReference>
<reference evidence="5" key="1">
    <citation type="journal article" date="2014" name="Proc. Natl. Acad. Sci. U.S.A.">
        <title>Extensive sampling of basidiomycete genomes demonstrates inadequacy of the white-rot/brown-rot paradigm for wood decay fungi.</title>
        <authorList>
            <person name="Riley R."/>
            <person name="Salamov A.A."/>
            <person name="Brown D.W."/>
            <person name="Nagy L.G."/>
            <person name="Floudas D."/>
            <person name="Held B.W."/>
            <person name="Levasseur A."/>
            <person name="Lombard V."/>
            <person name="Morin E."/>
            <person name="Otillar R."/>
            <person name="Lindquist E.A."/>
            <person name="Sun H."/>
            <person name="LaButti K.M."/>
            <person name="Schmutz J."/>
            <person name="Jabbour D."/>
            <person name="Luo H."/>
            <person name="Baker S.E."/>
            <person name="Pisabarro A.G."/>
            <person name="Walton J.D."/>
            <person name="Blanchette R.A."/>
            <person name="Henrissat B."/>
            <person name="Martin F."/>
            <person name="Cullen D."/>
            <person name="Hibbett D.S."/>
            <person name="Grigoriev I.V."/>
        </authorList>
    </citation>
    <scope>NUCLEOTIDE SEQUENCE [LARGE SCALE GENOMIC DNA]</scope>
    <source>
        <strain evidence="5">FD-172 SS1</strain>
    </source>
</reference>
<dbReference type="InParanoid" id="A0A067MLU7"/>
<keyword evidence="1" id="KW-0812">Transmembrane</keyword>
<dbReference type="SMART" id="SM00554">
    <property type="entry name" value="FAS1"/>
    <property type="match status" value="1"/>
</dbReference>
<accession>A0A067MLU7</accession>
<protein>
    <recommendedName>
        <fullName evidence="3">FAS1 domain-containing protein</fullName>
    </recommendedName>
</protein>
<dbReference type="InterPro" id="IPR050904">
    <property type="entry name" value="Adhesion/Biosynth-related"/>
</dbReference>
<keyword evidence="1" id="KW-1133">Transmembrane helix</keyword>
<sequence length="368" mass="39077">MKFLLRITIFSLFFGAVYSQNTTSLVVGALVNAGLFGLSIAIEFLLTTNPEIEPILQALGTGNKTLFLPMSFSKSDIPSDFSAMVRTLEYQVALGQISPSNAPVSPSHAVVPSLLSDNVLLQGGVAQWIVLTRQDDSKVHILNQGKDVFIHESQDIASLDVTINVVDSFLVPPQNLSATLAANNLTQFQAVLQKAGLLSGLSSQRGITVFAPSNAAFAAANATINTLSQAELTTILANHIVNSTVYSPSFEQLQASATGQAMHVSGTSVSAGKSSAKLLTTDIGLQNGALHIIDTVFTGKESDLSIKGRTYIKGLSLAASIAVVVVGSIVFCGLVYLCYRCFNTRRPKGHAFHKVEDGHHKPLLTGTY</sequence>
<organism evidence="4 5">
    <name type="scientific">Botryobasidium botryosum (strain FD-172 SS1)</name>
    <dbReference type="NCBI Taxonomy" id="930990"/>
    <lineage>
        <taxon>Eukaryota</taxon>
        <taxon>Fungi</taxon>
        <taxon>Dikarya</taxon>
        <taxon>Basidiomycota</taxon>
        <taxon>Agaricomycotina</taxon>
        <taxon>Agaricomycetes</taxon>
        <taxon>Cantharellales</taxon>
        <taxon>Botryobasidiaceae</taxon>
        <taxon>Botryobasidium</taxon>
    </lineage>
</organism>
<dbReference type="Pfam" id="PF02469">
    <property type="entry name" value="Fasciclin"/>
    <property type="match status" value="1"/>
</dbReference>
<evidence type="ECO:0000256" key="2">
    <source>
        <dbReference type="SAM" id="SignalP"/>
    </source>
</evidence>
<dbReference type="Gene3D" id="2.30.180.10">
    <property type="entry name" value="FAS1 domain"/>
    <property type="match status" value="1"/>
</dbReference>
<dbReference type="SUPFAM" id="SSF82153">
    <property type="entry name" value="FAS1 domain"/>
    <property type="match status" value="1"/>
</dbReference>
<feature type="domain" description="FAS1" evidence="3">
    <location>
        <begin position="172"/>
        <end position="297"/>
    </location>
</feature>
<dbReference type="PROSITE" id="PS50213">
    <property type="entry name" value="FAS1"/>
    <property type="match status" value="1"/>
</dbReference>
<dbReference type="InterPro" id="IPR036378">
    <property type="entry name" value="FAS1_dom_sf"/>
</dbReference>
<dbReference type="PANTHER" id="PTHR10900:SF77">
    <property type="entry name" value="FI19380P1"/>
    <property type="match status" value="1"/>
</dbReference>
<dbReference type="Proteomes" id="UP000027195">
    <property type="component" value="Unassembled WGS sequence"/>
</dbReference>
<dbReference type="HOGENOM" id="CLU_033355_1_0_1"/>
<gene>
    <name evidence="4" type="ORF">BOTBODRAFT_173036</name>
</gene>
<keyword evidence="1" id="KW-0472">Membrane</keyword>
<dbReference type="AlphaFoldDB" id="A0A067MLU7"/>
<evidence type="ECO:0000259" key="3">
    <source>
        <dbReference type="PROSITE" id="PS50213"/>
    </source>
</evidence>
<feature type="chain" id="PRO_5001645719" description="FAS1 domain-containing protein" evidence="2">
    <location>
        <begin position="20"/>
        <end position="368"/>
    </location>
</feature>
<dbReference type="GO" id="GO:0005615">
    <property type="term" value="C:extracellular space"/>
    <property type="evidence" value="ECO:0007669"/>
    <property type="project" value="TreeGrafter"/>
</dbReference>
<evidence type="ECO:0000313" key="4">
    <source>
        <dbReference type="EMBL" id="KDQ16524.1"/>
    </source>
</evidence>